<organism evidence="3 4">
    <name type="scientific">Asticcacaulis biprosthecium C19</name>
    <dbReference type="NCBI Taxonomy" id="715226"/>
    <lineage>
        <taxon>Bacteria</taxon>
        <taxon>Pseudomonadati</taxon>
        <taxon>Pseudomonadota</taxon>
        <taxon>Alphaproteobacteria</taxon>
        <taxon>Caulobacterales</taxon>
        <taxon>Caulobacteraceae</taxon>
        <taxon>Asticcacaulis</taxon>
    </lineage>
</organism>
<proteinExistence type="predicted"/>
<keyword evidence="1" id="KW-0812">Transmembrane</keyword>
<feature type="transmembrane region" description="Helical" evidence="1">
    <location>
        <begin position="179"/>
        <end position="200"/>
    </location>
</feature>
<name>F4QGQ9_9CAUL</name>
<keyword evidence="1" id="KW-0472">Membrane</keyword>
<accession>F4QGQ9</accession>
<dbReference type="Pfam" id="PF09851">
    <property type="entry name" value="SHOCT"/>
    <property type="match status" value="1"/>
</dbReference>
<gene>
    <name evidence="3" type="ORF">ABI_09480</name>
</gene>
<dbReference type="EMBL" id="GL883077">
    <property type="protein sequence ID" value="EGF92511.1"/>
    <property type="molecule type" value="Genomic_DNA"/>
</dbReference>
<evidence type="ECO:0000259" key="2">
    <source>
        <dbReference type="Pfam" id="PF09851"/>
    </source>
</evidence>
<reference evidence="4" key="1">
    <citation type="submission" date="2011-03" db="EMBL/GenBank/DDBJ databases">
        <title>Draft genome sequence of Brevundimonas diminuta.</title>
        <authorList>
            <person name="Brown P.J.B."/>
            <person name="Buechlein A."/>
            <person name="Hemmerich C."/>
            <person name="Brun Y.V."/>
        </authorList>
    </citation>
    <scope>NUCLEOTIDE SEQUENCE [LARGE SCALE GENOMIC DNA]</scope>
    <source>
        <strain evidence="4">C19</strain>
    </source>
</reference>
<dbReference type="HOGENOM" id="CLU_985705_0_0_5"/>
<keyword evidence="1" id="KW-1133">Transmembrane helix</keyword>
<keyword evidence="4" id="KW-1185">Reference proteome</keyword>
<dbReference type="STRING" id="715226.ABI_09480"/>
<sequence>MNATASASDLVCTNPACGARNRAGTRFCASCGTAIGASAAPDQPLPTPQPSYVPPPQPPRFNPALPGMHGMPAITPDRFTDLALPAHEACDRAIAAVQSLGGDVSAQNPPLGFMAILPRRLLGSTVRFRSNVAVQAAGPSSTRVGIGIKPDWGSTLIFLGIIGGIGLFNVFFLTMSVGLLAPLLSIAGFGWAVYDIAVGIPNKLAGQFEKALTGGVATPIRPTPAPAFTPAPVPPAAPAETPASTDEADIIAKIEKLAGLRDKGLIDAAEFERRRTDLLDRL</sequence>
<feature type="domain" description="SHOCT" evidence="2">
    <location>
        <begin position="253"/>
        <end position="279"/>
    </location>
</feature>
<dbReference type="AlphaFoldDB" id="F4QGQ9"/>
<dbReference type="OrthoDB" id="1778949at2"/>
<dbReference type="Proteomes" id="UP000006512">
    <property type="component" value="Unassembled WGS sequence"/>
</dbReference>
<dbReference type="eggNOG" id="ENOG502ZA0Y">
    <property type="taxonomic scope" value="Bacteria"/>
</dbReference>
<evidence type="ECO:0000313" key="4">
    <source>
        <dbReference type="Proteomes" id="UP000006512"/>
    </source>
</evidence>
<dbReference type="InterPro" id="IPR018649">
    <property type="entry name" value="SHOCT"/>
</dbReference>
<dbReference type="RefSeq" id="WP_006271689.1">
    <property type="nucleotide sequence ID" value="NZ_GL883077.1"/>
</dbReference>
<evidence type="ECO:0000313" key="3">
    <source>
        <dbReference type="EMBL" id="EGF92511.1"/>
    </source>
</evidence>
<protein>
    <recommendedName>
        <fullName evidence="2">SHOCT domain-containing protein</fullName>
    </recommendedName>
</protein>
<feature type="transmembrane region" description="Helical" evidence="1">
    <location>
        <begin position="152"/>
        <end position="173"/>
    </location>
</feature>
<evidence type="ECO:0000256" key="1">
    <source>
        <dbReference type="SAM" id="Phobius"/>
    </source>
</evidence>